<comment type="similarity">
    <text evidence="1">Belongs to the argonaute family. Ago subfamily.</text>
</comment>
<keyword evidence="2" id="KW-0943">RNA-mediated gene silencing</keyword>
<dbReference type="SMART" id="SM00949">
    <property type="entry name" value="PAZ"/>
    <property type="match status" value="1"/>
</dbReference>
<protein>
    <submittedName>
        <fullName evidence="7">Protein argonaute 2-like</fullName>
    </submittedName>
</protein>
<dbReference type="SMART" id="SM01163">
    <property type="entry name" value="DUF1785"/>
    <property type="match status" value="1"/>
</dbReference>
<dbReference type="InterPro" id="IPR032473">
    <property type="entry name" value="Argonaute_Mid_dom"/>
</dbReference>
<dbReference type="RefSeq" id="XP_029117979.1">
    <property type="nucleotide sequence ID" value="XM_029262146.1"/>
</dbReference>
<dbReference type="PROSITE" id="PS50822">
    <property type="entry name" value="PIWI"/>
    <property type="match status" value="1"/>
</dbReference>
<dbReference type="GO" id="GO:0031047">
    <property type="term" value="P:regulatory ncRNA-mediated gene silencing"/>
    <property type="evidence" value="ECO:0007669"/>
    <property type="project" value="UniProtKB-KW"/>
</dbReference>
<dbReference type="Pfam" id="PF16486">
    <property type="entry name" value="ArgoN"/>
    <property type="match status" value="1"/>
</dbReference>
<organism evidence="6 7">
    <name type="scientific">Elaeis guineensis var. tenera</name>
    <name type="common">Oil palm</name>
    <dbReference type="NCBI Taxonomy" id="51953"/>
    <lineage>
        <taxon>Eukaryota</taxon>
        <taxon>Viridiplantae</taxon>
        <taxon>Streptophyta</taxon>
        <taxon>Embryophyta</taxon>
        <taxon>Tracheophyta</taxon>
        <taxon>Spermatophyta</taxon>
        <taxon>Magnoliopsida</taxon>
        <taxon>Liliopsida</taxon>
        <taxon>Arecaceae</taxon>
        <taxon>Arecoideae</taxon>
        <taxon>Cocoseae</taxon>
        <taxon>Elaeidinae</taxon>
        <taxon>Elaeis</taxon>
    </lineage>
</organism>
<dbReference type="InterPro" id="IPR036085">
    <property type="entry name" value="PAZ_dom_sf"/>
</dbReference>
<dbReference type="Proteomes" id="UP000504607">
    <property type="component" value="Chromosome 1"/>
</dbReference>
<evidence type="ECO:0000313" key="6">
    <source>
        <dbReference type="Proteomes" id="UP000504607"/>
    </source>
</evidence>
<feature type="compositionally biased region" description="Polar residues" evidence="3">
    <location>
        <begin position="85"/>
        <end position="110"/>
    </location>
</feature>
<dbReference type="SMART" id="SM00950">
    <property type="entry name" value="Piwi"/>
    <property type="match status" value="1"/>
</dbReference>
<feature type="region of interest" description="Disordered" evidence="3">
    <location>
        <begin position="1"/>
        <end position="160"/>
    </location>
</feature>
<dbReference type="InterPro" id="IPR003100">
    <property type="entry name" value="PAZ_dom"/>
</dbReference>
<dbReference type="AlphaFoldDB" id="A0A8N4EZ84"/>
<evidence type="ECO:0000256" key="1">
    <source>
        <dbReference type="ARBA" id="ARBA00008201"/>
    </source>
</evidence>
<reference evidence="7" key="1">
    <citation type="submission" date="2025-08" db="UniProtKB">
        <authorList>
            <consortium name="RefSeq"/>
        </authorList>
    </citation>
    <scope>IDENTIFICATION</scope>
</reference>
<dbReference type="Gene3D" id="2.170.260.10">
    <property type="entry name" value="paz domain"/>
    <property type="match status" value="1"/>
</dbReference>
<accession>A0A8N4EZ84</accession>
<dbReference type="InterPro" id="IPR012337">
    <property type="entry name" value="RNaseH-like_sf"/>
</dbReference>
<dbReference type="Pfam" id="PF02170">
    <property type="entry name" value="PAZ"/>
    <property type="match status" value="1"/>
</dbReference>
<dbReference type="Pfam" id="PF16487">
    <property type="entry name" value="ArgoMid"/>
    <property type="match status" value="1"/>
</dbReference>
<dbReference type="SUPFAM" id="SSF101690">
    <property type="entry name" value="PAZ domain"/>
    <property type="match status" value="1"/>
</dbReference>
<dbReference type="InterPro" id="IPR032474">
    <property type="entry name" value="Argonaute_N"/>
</dbReference>
<dbReference type="SUPFAM" id="SSF53098">
    <property type="entry name" value="Ribonuclease H-like"/>
    <property type="match status" value="1"/>
</dbReference>
<evidence type="ECO:0000256" key="3">
    <source>
        <dbReference type="SAM" id="MobiDB-lite"/>
    </source>
</evidence>
<feature type="domain" description="Piwi" evidence="5">
    <location>
        <begin position="714"/>
        <end position="1016"/>
    </location>
</feature>
<feature type="domain" description="PAZ" evidence="4">
    <location>
        <begin position="366"/>
        <end position="477"/>
    </location>
</feature>
<proteinExistence type="inferred from homology"/>
<evidence type="ECO:0000259" key="4">
    <source>
        <dbReference type="PROSITE" id="PS50821"/>
    </source>
</evidence>
<dbReference type="PANTHER" id="PTHR22891">
    <property type="entry name" value="EUKARYOTIC TRANSLATION INITIATION FACTOR 2C"/>
    <property type="match status" value="1"/>
</dbReference>
<sequence length="1067" mass="120420">MDFQAKRTRGGGNGKGRRAEKHSSPHQPCLPNSSNGTGGSKQMHAPKSNDHGSPARELPVTNDGLQIPSQQLGLKKNYSRDGVVSLSNDGSASSQQSEKVGQGQGNTFLHTNGHDHAPLQAPNAPTFPNTESSALELKNPLEPSHLPLPQQSVGQPLPKEEGRVPMRRPDYGGSSGICSIELLANHFLVKYNEKGVILHYIMDIQREKPTSTYETVKISKPGLLTIKNKLFKTEPEKFPPSMIAYDGERNLYSAIQLPVGEFRVEVHRQTYIIAIGFNKQLELGRLRDQPIPIEVLQGLNVIVREASISQRIAWGRSLFSKTINHAFDLGRGITALEGSKQTLKCTEQGLVLRLEHSVMPFLKPVPVLQFLEKNLGISFNENMQLNMHQKLEVERALWGLQVIVTHRRKQKFTVFGLTGLTAKNIAFKDDRSGKKVRLVEYYRVKHNVKIRFQGLPCLDLSKNQMNYVPMEFCELAEGQKYQKDGLRREEEKRLRYMALASPNKRKEMILRMIAAADGPCRYCPKPPFLQSSLPTCLEFSDNRFMSKSSVGTILTSSTCISYSNLTTLLLHDSGELAKNFDISVAKDMTQVIGRVLQHPDLRLRNSKGQSRKYRIPKEDCQWNLLKNKLLKGQKLDHWAIIDFSATPSHPKQERLHTSTFIHDLVRRCRDLGIQIQERPLFVQNSSMAALSNYEWLFEELCRAKQSPEGYQVQLLICTMADRHTGYRSLKLICETELGIMTQCCLTIHINNNQKRDHYFTNLALKINAKLGGTNVELFDVLPRMNNCPFMFIGADVNHPASWNTNSPSISAVVATLDYSQASRYAASVRAQSHRKERIMHLGDMCKELTEMYARLNGVKPEKIIYFRDGVSDGQFNMVLNEELPHLKAAIESDHYSPTITVVVAQKRHHTRLFPKDNEKPWNTTTGNVPPGTVVDTGIVDQSTFNFYLCSHYGSRGTSKPTHYYVLHDDHGFTSDELQRLIYNLCFTFARSTKPVSLVPPVYYADLMAYRGRLYYEGLSNLRSPASTISSTSPVSSPFSSLSSVPASFDHVILPKLHRNVEDKMVFL</sequence>
<dbReference type="Gene3D" id="3.30.420.10">
    <property type="entry name" value="Ribonuclease H-like superfamily/Ribonuclease H"/>
    <property type="match status" value="1"/>
</dbReference>
<dbReference type="OrthoDB" id="10252740at2759"/>
<feature type="compositionally biased region" description="Polar residues" evidence="3">
    <location>
        <begin position="63"/>
        <end position="72"/>
    </location>
</feature>
<dbReference type="InterPro" id="IPR045246">
    <property type="entry name" value="Piwi_ago-like"/>
</dbReference>
<dbReference type="InterPro" id="IPR036397">
    <property type="entry name" value="RNaseH_sf"/>
</dbReference>
<dbReference type="PROSITE" id="PS50821">
    <property type="entry name" value="PAZ"/>
    <property type="match status" value="1"/>
</dbReference>
<dbReference type="CDD" id="cd04657">
    <property type="entry name" value="Piwi_ago-like"/>
    <property type="match status" value="1"/>
</dbReference>
<evidence type="ECO:0000256" key="2">
    <source>
        <dbReference type="ARBA" id="ARBA00023158"/>
    </source>
</evidence>
<keyword evidence="6" id="KW-1185">Reference proteome</keyword>
<dbReference type="InterPro" id="IPR003165">
    <property type="entry name" value="Piwi"/>
</dbReference>
<dbReference type="Pfam" id="PF02171">
    <property type="entry name" value="Piwi"/>
    <property type="match status" value="1"/>
</dbReference>
<evidence type="ECO:0000259" key="5">
    <source>
        <dbReference type="PROSITE" id="PS50822"/>
    </source>
</evidence>
<evidence type="ECO:0000313" key="7">
    <source>
        <dbReference type="RefSeq" id="XP_029117979.1"/>
    </source>
</evidence>
<gene>
    <name evidence="7" type="primary">LOC105061385</name>
</gene>
<dbReference type="CDD" id="cd02846">
    <property type="entry name" value="PAZ_argonaute_like"/>
    <property type="match status" value="1"/>
</dbReference>
<dbReference type="Gene3D" id="3.40.50.2300">
    <property type="match status" value="1"/>
</dbReference>
<dbReference type="GO" id="GO:0003723">
    <property type="term" value="F:RNA binding"/>
    <property type="evidence" value="ECO:0007669"/>
    <property type="project" value="InterPro"/>
</dbReference>
<dbReference type="InterPro" id="IPR014811">
    <property type="entry name" value="ArgoL1"/>
</dbReference>
<name>A0A8N4EZ84_ELAGV</name>